<organism evidence="18 19">
    <name type="scientific">Corynebacterium uropygiale</name>
    <dbReference type="NCBI Taxonomy" id="1775911"/>
    <lineage>
        <taxon>Bacteria</taxon>
        <taxon>Bacillati</taxon>
        <taxon>Actinomycetota</taxon>
        <taxon>Actinomycetes</taxon>
        <taxon>Mycobacteriales</taxon>
        <taxon>Corynebacteriaceae</taxon>
        <taxon>Corynebacterium</taxon>
    </lineage>
</organism>
<evidence type="ECO:0000256" key="15">
    <source>
        <dbReference type="ARBA" id="ARBA00048021"/>
    </source>
</evidence>
<protein>
    <recommendedName>
        <fullName evidence="13">(S)-3-amino-2-methylpropionate transaminase</fullName>
        <ecNumber evidence="6">2.6.1.19</ecNumber>
        <ecNumber evidence="5">2.6.1.22</ecNumber>
    </recommendedName>
    <alternativeName>
        <fullName evidence="14">GABA aminotransferase</fullName>
    </alternativeName>
    <alternativeName>
        <fullName evidence="12">Gamma-amino-N-butyrate transaminase</fullName>
    </alternativeName>
    <alternativeName>
        <fullName evidence="16">Glutamate:succinic semialdehyde transaminase</fullName>
    </alternativeName>
    <alternativeName>
        <fullName evidence="11">L-AIBAT</fullName>
    </alternativeName>
</protein>
<evidence type="ECO:0000313" key="18">
    <source>
        <dbReference type="EMBL" id="MCF4007739.1"/>
    </source>
</evidence>
<keyword evidence="10 17" id="KW-0663">Pyridoxal phosphate</keyword>
<keyword evidence="9 18" id="KW-0808">Transferase</keyword>
<evidence type="ECO:0000256" key="1">
    <source>
        <dbReference type="ARBA" id="ARBA00001750"/>
    </source>
</evidence>
<dbReference type="InterPro" id="IPR005814">
    <property type="entry name" value="Aminotrans_3"/>
</dbReference>
<dbReference type="AlphaFoldDB" id="A0A9X1QUF9"/>
<dbReference type="SUPFAM" id="SSF53383">
    <property type="entry name" value="PLP-dependent transferases"/>
    <property type="match status" value="1"/>
</dbReference>
<dbReference type="PIRSF" id="PIRSF000521">
    <property type="entry name" value="Transaminase_4ab_Lys_Orn"/>
    <property type="match status" value="1"/>
</dbReference>
<dbReference type="EC" id="2.6.1.22" evidence="5"/>
<dbReference type="PROSITE" id="PS00600">
    <property type="entry name" value="AA_TRANSFER_CLASS_3"/>
    <property type="match status" value="1"/>
</dbReference>
<dbReference type="Gene3D" id="3.40.640.10">
    <property type="entry name" value="Type I PLP-dependent aspartate aminotransferase-like (Major domain)"/>
    <property type="match status" value="1"/>
</dbReference>
<reference evidence="18" key="1">
    <citation type="submission" date="2022-01" db="EMBL/GenBank/DDBJ databases">
        <title>Corynebacterium sp. nov isolated from isolated from the feces of the greater white-fronted geese (Anser albifrons) at Poyang Lake, PR China.</title>
        <authorList>
            <person name="Liu Q."/>
        </authorList>
    </citation>
    <scope>NUCLEOTIDE SEQUENCE</scope>
    <source>
        <strain evidence="18">JCM 32435</strain>
    </source>
</reference>
<dbReference type="InterPro" id="IPR004632">
    <property type="entry name" value="4NH2But_aminotransferase_bac"/>
</dbReference>
<dbReference type="InterPro" id="IPR050103">
    <property type="entry name" value="Class-III_PLP-dep_AT"/>
</dbReference>
<evidence type="ECO:0000256" key="2">
    <source>
        <dbReference type="ARBA" id="ARBA00001933"/>
    </source>
</evidence>
<dbReference type="GO" id="GO:0047298">
    <property type="term" value="F:(S)-3-amino-2-methylpropionate transaminase activity"/>
    <property type="evidence" value="ECO:0007669"/>
    <property type="project" value="UniProtKB-EC"/>
</dbReference>
<dbReference type="CDD" id="cd00610">
    <property type="entry name" value="OAT_like"/>
    <property type="match status" value="1"/>
</dbReference>
<dbReference type="EMBL" id="JAKGSI010000007">
    <property type="protein sequence ID" value="MCF4007739.1"/>
    <property type="molecule type" value="Genomic_DNA"/>
</dbReference>
<comment type="catalytic activity">
    <reaction evidence="1">
        <text>(S)-3-amino-2-methylpropanoate + 2-oxoglutarate = 2-methyl-3-oxopropanoate + L-glutamate</text>
        <dbReference type="Rhea" id="RHEA:13993"/>
        <dbReference type="ChEBI" id="CHEBI:16810"/>
        <dbReference type="ChEBI" id="CHEBI:29985"/>
        <dbReference type="ChEBI" id="CHEBI:57700"/>
        <dbReference type="ChEBI" id="CHEBI:58655"/>
        <dbReference type="EC" id="2.6.1.22"/>
    </reaction>
</comment>
<evidence type="ECO:0000256" key="7">
    <source>
        <dbReference type="ARBA" id="ARBA00022571"/>
    </source>
</evidence>
<gene>
    <name evidence="18" type="primary">gabT</name>
    <name evidence="18" type="ORF">L1O03_11245</name>
</gene>
<dbReference type="FunFam" id="3.40.640.10:FF:000013">
    <property type="entry name" value="4-aminobutyrate aminotransferase"/>
    <property type="match status" value="1"/>
</dbReference>
<name>A0A9X1QUF9_9CORY</name>
<dbReference type="NCBIfam" id="TIGR00700">
    <property type="entry name" value="GABAtrnsam"/>
    <property type="match status" value="1"/>
</dbReference>
<evidence type="ECO:0000256" key="3">
    <source>
        <dbReference type="ARBA" id="ARBA00005176"/>
    </source>
</evidence>
<evidence type="ECO:0000256" key="12">
    <source>
        <dbReference type="ARBA" id="ARBA00030204"/>
    </source>
</evidence>
<dbReference type="Pfam" id="PF00202">
    <property type="entry name" value="Aminotran_3"/>
    <property type="match status" value="1"/>
</dbReference>
<dbReference type="GO" id="GO:0034386">
    <property type="term" value="F:4-aminobutyrate:2-oxoglutarate transaminase activity"/>
    <property type="evidence" value="ECO:0007669"/>
    <property type="project" value="UniProtKB-EC"/>
</dbReference>
<evidence type="ECO:0000256" key="14">
    <source>
        <dbReference type="ARBA" id="ARBA00031787"/>
    </source>
</evidence>
<evidence type="ECO:0000256" key="17">
    <source>
        <dbReference type="RuleBase" id="RU003560"/>
    </source>
</evidence>
<evidence type="ECO:0000256" key="13">
    <source>
        <dbReference type="ARBA" id="ARBA00030857"/>
    </source>
</evidence>
<dbReference type="GO" id="GO:0030170">
    <property type="term" value="F:pyridoxal phosphate binding"/>
    <property type="evidence" value="ECO:0007669"/>
    <property type="project" value="InterPro"/>
</dbReference>
<dbReference type="Gene3D" id="3.90.1150.10">
    <property type="entry name" value="Aspartate Aminotransferase, domain 1"/>
    <property type="match status" value="1"/>
</dbReference>
<evidence type="ECO:0000256" key="6">
    <source>
        <dbReference type="ARBA" id="ARBA00012912"/>
    </source>
</evidence>
<evidence type="ECO:0000256" key="5">
    <source>
        <dbReference type="ARBA" id="ARBA00012876"/>
    </source>
</evidence>
<keyword evidence="19" id="KW-1185">Reference proteome</keyword>
<evidence type="ECO:0000256" key="11">
    <source>
        <dbReference type="ARBA" id="ARBA00029760"/>
    </source>
</evidence>
<evidence type="ECO:0000256" key="16">
    <source>
        <dbReference type="ARBA" id="ARBA00050054"/>
    </source>
</evidence>
<comment type="catalytic activity">
    <reaction evidence="15">
        <text>4-aminobutanoate + 2-oxoglutarate = succinate semialdehyde + L-glutamate</text>
        <dbReference type="Rhea" id="RHEA:23352"/>
        <dbReference type="ChEBI" id="CHEBI:16810"/>
        <dbReference type="ChEBI" id="CHEBI:29985"/>
        <dbReference type="ChEBI" id="CHEBI:57706"/>
        <dbReference type="ChEBI" id="CHEBI:59888"/>
        <dbReference type="EC" id="2.6.1.19"/>
    </reaction>
</comment>
<keyword evidence="7" id="KW-0055">Arginine biosynthesis</keyword>
<dbReference type="PANTHER" id="PTHR11986">
    <property type="entry name" value="AMINOTRANSFERASE CLASS III"/>
    <property type="match status" value="1"/>
</dbReference>
<dbReference type="RefSeq" id="WP_236120065.1">
    <property type="nucleotide sequence ID" value="NZ_JAKGSI010000007.1"/>
</dbReference>
<comment type="similarity">
    <text evidence="4 17">Belongs to the class-III pyridoxal-phosphate-dependent aminotransferase family.</text>
</comment>
<dbReference type="NCBIfam" id="NF004714">
    <property type="entry name" value="PRK06058.1"/>
    <property type="match status" value="1"/>
</dbReference>
<evidence type="ECO:0000256" key="4">
    <source>
        <dbReference type="ARBA" id="ARBA00008954"/>
    </source>
</evidence>
<dbReference type="GO" id="GO:0042802">
    <property type="term" value="F:identical protein binding"/>
    <property type="evidence" value="ECO:0007669"/>
    <property type="project" value="TreeGrafter"/>
</dbReference>
<sequence length="443" mass="46647">MKDLTYRLPQKRSVQGPLPGPASQALAERRDNAVARALTPGLPAYIVDADGGVLVDADGNSFIDFASGIAVTTVGASNEKVAAAVQESVQHFTHTCFMVSPYESYVAVCEKLNELTPGSFAKKTVLLNSGAEAVENAVKIARAYTKKHSVVVFDNGYHGRTNLTLAMTAKNKPYKEGFGPLAGNVHRIPTSYPLRDGLSGKEAADRAITKIEQEIGANNLACVVIEPIQGEGGFIEPAEGFLPALVEWCQSNNVVFVADEIQAGLARTGDWFACDHEGIVPDLITTAKGIAGGMPLSAVTGRAEIIDAVQPGGLGGTYGGNPVACAAALAALDQMAELNLNGRAREIEDIIREELSPLLDTGRVAEIRGRGGMIALEFVEPSGQPDAALTAAIAARCKEQGVLILTCGMNGNVIRLLPPLVISEELLRDGLRVLVDAFHAVQA</sequence>
<keyword evidence="7" id="KW-0028">Amino-acid biosynthesis</keyword>
<proteinExistence type="inferred from homology"/>
<accession>A0A9X1QUF9</accession>
<dbReference type="InterPro" id="IPR049704">
    <property type="entry name" value="Aminotrans_3_PPA_site"/>
</dbReference>
<evidence type="ECO:0000256" key="9">
    <source>
        <dbReference type="ARBA" id="ARBA00022679"/>
    </source>
</evidence>
<evidence type="ECO:0000256" key="10">
    <source>
        <dbReference type="ARBA" id="ARBA00022898"/>
    </source>
</evidence>
<dbReference type="InterPro" id="IPR015424">
    <property type="entry name" value="PyrdxlP-dep_Trfase"/>
</dbReference>
<dbReference type="GO" id="GO:0009448">
    <property type="term" value="P:gamma-aminobutyric acid metabolic process"/>
    <property type="evidence" value="ECO:0007669"/>
    <property type="project" value="InterPro"/>
</dbReference>
<dbReference type="InterPro" id="IPR015422">
    <property type="entry name" value="PyrdxlP-dep_Trfase_small"/>
</dbReference>
<dbReference type="GO" id="GO:0006526">
    <property type="term" value="P:L-arginine biosynthetic process"/>
    <property type="evidence" value="ECO:0007669"/>
    <property type="project" value="UniProtKB-KW"/>
</dbReference>
<comment type="caution">
    <text evidence="18">The sequence shown here is derived from an EMBL/GenBank/DDBJ whole genome shotgun (WGS) entry which is preliminary data.</text>
</comment>
<comment type="cofactor">
    <cofactor evidence="2">
        <name>pyridoxal 5'-phosphate</name>
        <dbReference type="ChEBI" id="CHEBI:597326"/>
    </cofactor>
</comment>
<evidence type="ECO:0000256" key="8">
    <source>
        <dbReference type="ARBA" id="ARBA00022576"/>
    </source>
</evidence>
<comment type="pathway">
    <text evidence="3">Amino-acid degradation; 4-aminobutanoate degradation.</text>
</comment>
<dbReference type="PANTHER" id="PTHR11986:SF79">
    <property type="entry name" value="ACETYLORNITHINE AMINOTRANSFERASE, MITOCHONDRIAL"/>
    <property type="match status" value="1"/>
</dbReference>
<keyword evidence="8 18" id="KW-0032">Aminotransferase</keyword>
<dbReference type="EC" id="2.6.1.19" evidence="6"/>
<dbReference type="InterPro" id="IPR015421">
    <property type="entry name" value="PyrdxlP-dep_Trfase_major"/>
</dbReference>
<dbReference type="Proteomes" id="UP001139336">
    <property type="component" value="Unassembled WGS sequence"/>
</dbReference>
<evidence type="ECO:0000313" key="19">
    <source>
        <dbReference type="Proteomes" id="UP001139336"/>
    </source>
</evidence>